<evidence type="ECO:0000313" key="2">
    <source>
        <dbReference type="EMBL" id="OUQ71645.1"/>
    </source>
</evidence>
<dbReference type="PANTHER" id="PTHR47163">
    <property type="entry name" value="DDE_TNP_IS1595 DOMAIN-CONTAINING PROTEIN"/>
    <property type="match status" value="1"/>
</dbReference>
<dbReference type="RefSeq" id="WP_409049172.1">
    <property type="nucleotide sequence ID" value="NZ_JAHOJA010000020.1"/>
</dbReference>
<organism evidence="2 3">
    <name type="scientific">Bacteroides xylanisolvens</name>
    <dbReference type="NCBI Taxonomy" id="371601"/>
    <lineage>
        <taxon>Bacteria</taxon>
        <taxon>Pseudomonadati</taxon>
        <taxon>Bacteroidota</taxon>
        <taxon>Bacteroidia</taxon>
        <taxon>Bacteroidales</taxon>
        <taxon>Bacteroidaceae</taxon>
        <taxon>Bacteroides</taxon>
    </lineage>
</organism>
<gene>
    <name evidence="2" type="ORF">B5E52_06750</name>
</gene>
<reference evidence="3" key="1">
    <citation type="submission" date="2017-04" db="EMBL/GenBank/DDBJ databases">
        <title>Function of individual gut microbiota members based on whole genome sequencing of pure cultures obtained from chicken caecum.</title>
        <authorList>
            <person name="Medvecky M."/>
            <person name="Cejkova D."/>
            <person name="Polansky O."/>
            <person name="Karasova D."/>
            <person name="Kubasova T."/>
            <person name="Cizek A."/>
            <person name="Rychlik I."/>
        </authorList>
    </citation>
    <scope>NUCLEOTIDE SEQUENCE [LARGE SCALE GENOMIC DNA]</scope>
    <source>
        <strain evidence="3">An109</strain>
    </source>
</reference>
<feature type="domain" description="ISXO2-like transposase" evidence="1">
    <location>
        <begin position="129"/>
        <end position="285"/>
    </location>
</feature>
<accession>A0A1Y4VR21</accession>
<dbReference type="EMBL" id="NFLW01000009">
    <property type="protein sequence ID" value="OUQ71645.1"/>
    <property type="molecule type" value="Genomic_DNA"/>
</dbReference>
<dbReference type="InterPro" id="IPR053164">
    <property type="entry name" value="IS1016-like_transposase"/>
</dbReference>
<evidence type="ECO:0000259" key="1">
    <source>
        <dbReference type="SMART" id="SM01126"/>
    </source>
</evidence>
<dbReference type="AlphaFoldDB" id="A0A1Y4VR21"/>
<comment type="caution">
    <text evidence="2">The sequence shown here is derived from an EMBL/GenBank/DDBJ whole genome shotgun (WGS) entry which is preliminary data.</text>
</comment>
<dbReference type="NCBIfam" id="NF033547">
    <property type="entry name" value="transpos_IS1595"/>
    <property type="match status" value="1"/>
</dbReference>
<dbReference type="Proteomes" id="UP000196036">
    <property type="component" value="Unassembled WGS sequence"/>
</dbReference>
<protein>
    <submittedName>
        <fullName evidence="2">IS1595 family transposase</fullName>
    </submittedName>
</protein>
<dbReference type="PANTHER" id="PTHR47163:SF2">
    <property type="entry name" value="SI:DKEY-17M8.2"/>
    <property type="match status" value="1"/>
</dbReference>
<dbReference type="SMART" id="SM01126">
    <property type="entry name" value="DDE_Tnp_IS1595"/>
    <property type="match status" value="1"/>
</dbReference>
<evidence type="ECO:0000313" key="3">
    <source>
        <dbReference type="Proteomes" id="UP000196036"/>
    </source>
</evidence>
<name>A0A1Y4VR21_9BACE</name>
<sequence>MKKRRKRKSIMEFRASFPNEESAINFYEKIRWKDGVVSPFDATSKVYKCANGKYKCKNTGKYFTYRTKTFFANSKLGMRDWLYAIIMIANHKNAISSYQLADDLDIPQKTAWYMLHRIRTAMAKENNQKLSGEVEIDETFVGGKNINRHKDKKVEKCQGRSYKDKVPVFGAIERGGNLFAKVVPNTQAKTLVPIVKKNVDVGSSVYTDGWSYKGLEKKYTQMSVDHGKHFYGMILVTDDGEIIEITTNRIENAWSVFKRTIKGTYIHVSKKYLQRYVDEFVFRFNTRKISKYERIELLLQYAAA</sequence>
<dbReference type="InterPro" id="IPR024445">
    <property type="entry name" value="Tnp_ISXO2-like"/>
</dbReference>
<proteinExistence type="predicted"/>
<dbReference type="Pfam" id="PF12762">
    <property type="entry name" value="DDE_Tnp_IS1595"/>
    <property type="match status" value="1"/>
</dbReference>